<sequence>MDYLFDLNQNKIVLMENDYLREVKSVSICLQRKQRKIGKCVLKISKREKKVSLSHCHWKYNKSNGKFWLFASREWVQIQFDFQHQNNNQQKMKQIQVKQFRKKEFSRAIELNFNKKSLFIYGNQRRIRVKIIFIVEKQDNDILSNIL</sequence>
<gene>
    <name evidence="1" type="ORF">PSON_ATCC_30995.1.T0760188</name>
</gene>
<proteinExistence type="predicted"/>
<keyword evidence="2" id="KW-1185">Reference proteome</keyword>
<accession>A0A8S1PEQ1</accession>
<comment type="caution">
    <text evidence="1">The sequence shown here is derived from an EMBL/GenBank/DDBJ whole genome shotgun (WGS) entry which is preliminary data.</text>
</comment>
<evidence type="ECO:0000313" key="2">
    <source>
        <dbReference type="Proteomes" id="UP000692954"/>
    </source>
</evidence>
<protein>
    <submittedName>
        <fullName evidence="1">Uncharacterized protein</fullName>
    </submittedName>
</protein>
<reference evidence="1" key="1">
    <citation type="submission" date="2021-01" db="EMBL/GenBank/DDBJ databases">
        <authorList>
            <consortium name="Genoscope - CEA"/>
            <person name="William W."/>
        </authorList>
    </citation>
    <scope>NUCLEOTIDE SEQUENCE</scope>
</reference>
<dbReference type="EMBL" id="CAJJDN010000076">
    <property type="protein sequence ID" value="CAD8101812.1"/>
    <property type="molecule type" value="Genomic_DNA"/>
</dbReference>
<dbReference type="AlphaFoldDB" id="A0A8S1PEQ1"/>
<evidence type="ECO:0000313" key="1">
    <source>
        <dbReference type="EMBL" id="CAD8101812.1"/>
    </source>
</evidence>
<organism evidence="1 2">
    <name type="scientific">Paramecium sonneborni</name>
    <dbReference type="NCBI Taxonomy" id="65129"/>
    <lineage>
        <taxon>Eukaryota</taxon>
        <taxon>Sar</taxon>
        <taxon>Alveolata</taxon>
        <taxon>Ciliophora</taxon>
        <taxon>Intramacronucleata</taxon>
        <taxon>Oligohymenophorea</taxon>
        <taxon>Peniculida</taxon>
        <taxon>Parameciidae</taxon>
        <taxon>Paramecium</taxon>
    </lineage>
</organism>
<dbReference type="Proteomes" id="UP000692954">
    <property type="component" value="Unassembled WGS sequence"/>
</dbReference>
<name>A0A8S1PEQ1_9CILI</name>